<dbReference type="Pfam" id="PF08241">
    <property type="entry name" value="Methyltransf_11"/>
    <property type="match status" value="1"/>
</dbReference>
<evidence type="ECO:0000259" key="2">
    <source>
        <dbReference type="Pfam" id="PF08241"/>
    </source>
</evidence>
<proteinExistence type="predicted"/>
<dbReference type="EMBL" id="JBBKZS010000009">
    <property type="protein sequence ID" value="MEJ8857053.1"/>
    <property type="molecule type" value="Genomic_DNA"/>
</dbReference>
<dbReference type="RefSeq" id="WP_340337129.1">
    <property type="nucleotide sequence ID" value="NZ_JBBKZS010000009.1"/>
</dbReference>
<reference evidence="3 4" key="1">
    <citation type="submission" date="2024-03" db="EMBL/GenBank/DDBJ databases">
        <title>Novel species of the genus Variovorax.</title>
        <authorList>
            <person name="Liu Q."/>
            <person name="Xin Y.-H."/>
        </authorList>
    </citation>
    <scope>NUCLEOTIDE SEQUENCE [LARGE SCALE GENOMIC DNA]</scope>
    <source>
        <strain evidence="3 4">KACC 18901</strain>
    </source>
</reference>
<dbReference type="CDD" id="cd02440">
    <property type="entry name" value="AdoMet_MTases"/>
    <property type="match status" value="1"/>
</dbReference>
<keyword evidence="4" id="KW-1185">Reference proteome</keyword>
<evidence type="ECO:0000313" key="3">
    <source>
        <dbReference type="EMBL" id="MEJ8857053.1"/>
    </source>
</evidence>
<evidence type="ECO:0000256" key="1">
    <source>
        <dbReference type="SAM" id="MobiDB-lite"/>
    </source>
</evidence>
<accession>A0ABU8XB91</accession>
<name>A0ABU8XB91_9BURK</name>
<dbReference type="SUPFAM" id="SSF53335">
    <property type="entry name" value="S-adenosyl-L-methionine-dependent methyltransferases"/>
    <property type="match status" value="1"/>
</dbReference>
<dbReference type="Proteomes" id="UP001367030">
    <property type="component" value="Unassembled WGS sequence"/>
</dbReference>
<feature type="region of interest" description="Disordered" evidence="1">
    <location>
        <begin position="223"/>
        <end position="242"/>
    </location>
</feature>
<sequence length="242" mass="27559">MSLWHQVIGPITRHFRLRRGKFIHQTFPGIASMRICDLGGSRHFWDKIELPIPREKITIYNVDDGEVQQGANLSAGDIRTIIYDGRHIPAPDQSFDLLICNSVIEHVPPAQRAALADEMRRVSKLVFCQTPAWSFPFEPHFLMPVVHWLPRKLGYLLIHVSPWRLLSRPDAPTIRNYFWGTQLLKRAEIDALFPKGEIIFEKALGMVKSYYVIDRARQVSVVSAPAPGSPPRSRPLHSPSSA</sequence>
<dbReference type="GO" id="GO:0032259">
    <property type="term" value="P:methylation"/>
    <property type="evidence" value="ECO:0007669"/>
    <property type="project" value="UniProtKB-KW"/>
</dbReference>
<dbReference type="GO" id="GO:0008168">
    <property type="term" value="F:methyltransferase activity"/>
    <property type="evidence" value="ECO:0007669"/>
    <property type="project" value="UniProtKB-KW"/>
</dbReference>
<evidence type="ECO:0000313" key="4">
    <source>
        <dbReference type="Proteomes" id="UP001367030"/>
    </source>
</evidence>
<keyword evidence="3" id="KW-0808">Transferase</keyword>
<protein>
    <submittedName>
        <fullName evidence="3">Methyltransferase domain-containing protein</fullName>
    </submittedName>
</protein>
<gene>
    <name evidence="3" type="ORF">WKW79_20925</name>
</gene>
<organism evidence="3 4">
    <name type="scientific">Variovorax robiniae</name>
    <dbReference type="NCBI Taxonomy" id="1836199"/>
    <lineage>
        <taxon>Bacteria</taxon>
        <taxon>Pseudomonadati</taxon>
        <taxon>Pseudomonadota</taxon>
        <taxon>Betaproteobacteria</taxon>
        <taxon>Burkholderiales</taxon>
        <taxon>Comamonadaceae</taxon>
        <taxon>Variovorax</taxon>
    </lineage>
</organism>
<feature type="domain" description="Methyltransferase type 11" evidence="2">
    <location>
        <begin position="75"/>
        <end position="124"/>
    </location>
</feature>
<comment type="caution">
    <text evidence="3">The sequence shown here is derived from an EMBL/GenBank/DDBJ whole genome shotgun (WGS) entry which is preliminary data.</text>
</comment>
<dbReference type="InterPro" id="IPR013216">
    <property type="entry name" value="Methyltransf_11"/>
</dbReference>
<dbReference type="InterPro" id="IPR029063">
    <property type="entry name" value="SAM-dependent_MTases_sf"/>
</dbReference>
<keyword evidence="3" id="KW-0489">Methyltransferase</keyword>
<dbReference type="Gene3D" id="3.40.50.150">
    <property type="entry name" value="Vaccinia Virus protein VP39"/>
    <property type="match status" value="1"/>
</dbReference>